<feature type="non-terminal residue" evidence="2">
    <location>
        <position position="1"/>
    </location>
</feature>
<gene>
    <name evidence="2" type="ORF">KI810_17205</name>
</gene>
<feature type="region of interest" description="Disordered" evidence="1">
    <location>
        <begin position="98"/>
        <end position="123"/>
    </location>
</feature>
<accession>A0ABS5SHF4</accession>
<feature type="non-terminal residue" evidence="2">
    <location>
        <position position="123"/>
    </location>
</feature>
<evidence type="ECO:0000256" key="1">
    <source>
        <dbReference type="SAM" id="MobiDB-lite"/>
    </source>
</evidence>
<feature type="compositionally biased region" description="Basic and acidic residues" evidence="1">
    <location>
        <begin position="114"/>
        <end position="123"/>
    </location>
</feature>
<dbReference type="EMBL" id="JAHCVK010000031">
    <property type="protein sequence ID" value="MBT0654789.1"/>
    <property type="molecule type" value="Genomic_DNA"/>
</dbReference>
<protein>
    <submittedName>
        <fullName evidence="2">CxxxxCH/CxxCH domain-containing protein</fullName>
    </submittedName>
</protein>
<evidence type="ECO:0000313" key="2">
    <source>
        <dbReference type="EMBL" id="MBT0654789.1"/>
    </source>
</evidence>
<reference evidence="2 3" key="1">
    <citation type="submission" date="2021-05" db="EMBL/GenBank/DDBJ databases">
        <title>The draft genome of Geobacter luticola JCM 17780.</title>
        <authorList>
            <person name="Xu Z."/>
            <person name="Masuda Y."/>
            <person name="Itoh H."/>
            <person name="Senoo K."/>
        </authorList>
    </citation>
    <scope>NUCLEOTIDE SEQUENCE [LARGE SCALE GENOMIC DNA]</scope>
    <source>
        <strain evidence="2 3">JCM 17780</strain>
    </source>
</reference>
<name>A0ABS5SHF4_9BACT</name>
<comment type="caution">
    <text evidence="2">The sequence shown here is derived from an EMBL/GenBank/DDBJ whole genome shotgun (WGS) entry which is preliminary data.</text>
</comment>
<organism evidence="2 3">
    <name type="scientific">Geomobilimonas luticola</name>
    <dbReference type="NCBI Taxonomy" id="1114878"/>
    <lineage>
        <taxon>Bacteria</taxon>
        <taxon>Pseudomonadati</taxon>
        <taxon>Thermodesulfobacteriota</taxon>
        <taxon>Desulfuromonadia</taxon>
        <taxon>Geobacterales</taxon>
        <taxon>Geobacteraceae</taxon>
        <taxon>Geomobilimonas</taxon>
    </lineage>
</organism>
<sequence>SSAFNSAPFLRSLNERDEMCLDCHRQRNSTSHLSGSHPVTVSYSGAASARPAAFYSEPVNSNPGNPTSALKLVGGEVLCSTCHRVHFADSASATYDSATSARQGHLTPSGGKLLRTDLRGASA</sequence>
<keyword evidence="3" id="KW-1185">Reference proteome</keyword>
<dbReference type="InterPro" id="IPR036280">
    <property type="entry name" value="Multihaem_cyt_sf"/>
</dbReference>
<dbReference type="Proteomes" id="UP000756860">
    <property type="component" value="Unassembled WGS sequence"/>
</dbReference>
<dbReference type="SUPFAM" id="SSF48695">
    <property type="entry name" value="Multiheme cytochromes"/>
    <property type="match status" value="1"/>
</dbReference>
<evidence type="ECO:0000313" key="3">
    <source>
        <dbReference type="Proteomes" id="UP000756860"/>
    </source>
</evidence>
<proteinExistence type="predicted"/>